<feature type="signal peptide" evidence="1">
    <location>
        <begin position="1"/>
        <end position="18"/>
    </location>
</feature>
<dbReference type="Proteomes" id="UP001305521">
    <property type="component" value="Chromosome"/>
</dbReference>
<organism evidence="2 3">
    <name type="scientific">Sediminicoccus rosea</name>
    <dbReference type="NCBI Taxonomy" id="1225128"/>
    <lineage>
        <taxon>Bacteria</taxon>
        <taxon>Pseudomonadati</taxon>
        <taxon>Pseudomonadota</taxon>
        <taxon>Alphaproteobacteria</taxon>
        <taxon>Acetobacterales</taxon>
        <taxon>Roseomonadaceae</taxon>
        <taxon>Sediminicoccus</taxon>
    </lineage>
</organism>
<gene>
    <name evidence="2" type="ORF">R9Z33_09755</name>
</gene>
<proteinExistence type="predicted"/>
<dbReference type="RefSeq" id="WP_318651102.1">
    <property type="nucleotide sequence ID" value="NZ_CP137852.1"/>
</dbReference>
<feature type="chain" id="PRO_5047471164" description="Kazal-type serine protease inhibitor domain-containing protein" evidence="1">
    <location>
        <begin position="19"/>
        <end position="86"/>
    </location>
</feature>
<evidence type="ECO:0000313" key="3">
    <source>
        <dbReference type="Proteomes" id="UP001305521"/>
    </source>
</evidence>
<keyword evidence="3" id="KW-1185">Reference proteome</keyword>
<sequence>MRAALILLLLALAGPAQAQVTELCRLYPRDGVHAGCGLCGGPGWRKPDGRCARWSDVGPPDCRALRRELSDPARCAQQRERGRRLP</sequence>
<evidence type="ECO:0000256" key="1">
    <source>
        <dbReference type="SAM" id="SignalP"/>
    </source>
</evidence>
<dbReference type="EMBL" id="CP137852">
    <property type="protein sequence ID" value="WPB87145.1"/>
    <property type="molecule type" value="Genomic_DNA"/>
</dbReference>
<evidence type="ECO:0000313" key="2">
    <source>
        <dbReference type="EMBL" id="WPB87145.1"/>
    </source>
</evidence>
<keyword evidence="1" id="KW-0732">Signal</keyword>
<accession>A0ABZ0PPV5</accession>
<evidence type="ECO:0008006" key="4">
    <source>
        <dbReference type="Google" id="ProtNLM"/>
    </source>
</evidence>
<name>A0ABZ0PPV5_9PROT</name>
<protein>
    <recommendedName>
        <fullName evidence="4">Kazal-type serine protease inhibitor domain-containing protein</fullName>
    </recommendedName>
</protein>
<reference evidence="2 3" key="1">
    <citation type="submission" date="2023-11" db="EMBL/GenBank/DDBJ databases">
        <title>Arctic aerobic anoxygenic photoheterotroph Sediminicoccus rosea KRV36 adapts its photosynthesis to long days of polar summer.</title>
        <authorList>
            <person name="Tomasch J."/>
            <person name="Kopejtka K."/>
            <person name="Bily T."/>
            <person name="Gardiner A.T."/>
            <person name="Gardian Z."/>
            <person name="Shivaramu S."/>
            <person name="Koblizek M."/>
            <person name="Engelhardt F."/>
            <person name="Kaftan D."/>
        </authorList>
    </citation>
    <scope>NUCLEOTIDE SEQUENCE [LARGE SCALE GENOMIC DNA]</scope>
    <source>
        <strain evidence="2 3">R-30</strain>
    </source>
</reference>